<dbReference type="PRINTS" id="PR00385">
    <property type="entry name" value="P450"/>
</dbReference>
<dbReference type="PROSITE" id="PS00086">
    <property type="entry name" value="CYTOCHROME_P450"/>
    <property type="match status" value="1"/>
</dbReference>
<organism evidence="10 11">
    <name type="scientific">Adineta ricciae</name>
    <name type="common">Rotifer</name>
    <dbReference type="NCBI Taxonomy" id="249248"/>
    <lineage>
        <taxon>Eukaryota</taxon>
        <taxon>Metazoa</taxon>
        <taxon>Spiralia</taxon>
        <taxon>Gnathifera</taxon>
        <taxon>Rotifera</taxon>
        <taxon>Eurotatoria</taxon>
        <taxon>Bdelloidea</taxon>
        <taxon>Adinetida</taxon>
        <taxon>Adinetidae</taxon>
        <taxon>Adineta</taxon>
    </lineage>
</organism>
<evidence type="ECO:0000256" key="9">
    <source>
        <dbReference type="SAM" id="Phobius"/>
    </source>
</evidence>
<evidence type="ECO:0000256" key="4">
    <source>
        <dbReference type="ARBA" id="ARBA00023002"/>
    </source>
</evidence>
<sequence>MAAENITEKVVEKVELAAEVGVKAANIVANAFEKTIADTDHSSGAEEDTLWNYFTSFGIHIVMVIIVLLLKWQYDRNRYRYPKGPRDWRNIKDAISFHRKKRENLLVLANDYPDICTVMTHSGRLVLLNDVTLINEIFIGRADLVSNKVDGYLENQLRYKDGKHIRTGIVFRHQDHNSRIIHKALVHHIDANLVGKRLDSAVQEQLKNMRVSEKFDVRRTTFYFATRLLTSLSCSSITVSDDDKTFELFQQNLYKVSKAIHADTFEKSAKTILTQLTGLSETLDINENVLDYIKTWTEHRRGEINRPENTSDEQTVTSTTKISNDFLDSLLAVIDESSPRFDEDDIAACILDIIMHGSEMLKGALSWLLLYVVKYPEEADACRREARDKNYYQFNLSSAESLTHTQAFVKEVLRLSPVVPVVIHSTLQDFKWRKFHIQKRTQFGANVVALHHSAAWKEPNTFDVTRWLDENASVIPTNSYSPFGFGPRACVAEKYLFNLLTGILGVLLYHNDFEKTGALPEPTEGTFGLANLPPKFSLKATPLSTRS</sequence>
<dbReference type="Pfam" id="PF00067">
    <property type="entry name" value="p450"/>
    <property type="match status" value="1"/>
</dbReference>
<dbReference type="PANTHER" id="PTHR24289:SF1">
    <property type="entry name" value="STEROID 17-ALPHA-HYDROXYLASE_17,20 LYASE"/>
    <property type="match status" value="1"/>
</dbReference>
<keyword evidence="6 8" id="KW-0503">Monooxygenase</keyword>
<keyword evidence="9" id="KW-0472">Membrane</keyword>
<dbReference type="GO" id="GO:0020037">
    <property type="term" value="F:heme binding"/>
    <property type="evidence" value="ECO:0007669"/>
    <property type="project" value="InterPro"/>
</dbReference>
<keyword evidence="9" id="KW-0812">Transmembrane</keyword>
<keyword evidence="3 7" id="KW-0479">Metal-binding</keyword>
<evidence type="ECO:0000256" key="6">
    <source>
        <dbReference type="ARBA" id="ARBA00023033"/>
    </source>
</evidence>
<dbReference type="EMBL" id="CAJNOR010000238">
    <property type="protein sequence ID" value="CAF0851415.1"/>
    <property type="molecule type" value="Genomic_DNA"/>
</dbReference>
<dbReference type="PRINTS" id="PR00463">
    <property type="entry name" value="EP450I"/>
</dbReference>
<evidence type="ECO:0000256" key="7">
    <source>
        <dbReference type="PIRSR" id="PIRSR602401-1"/>
    </source>
</evidence>
<feature type="binding site" description="axial binding residue" evidence="7">
    <location>
        <position position="490"/>
    </location>
    <ligand>
        <name>heme</name>
        <dbReference type="ChEBI" id="CHEBI:30413"/>
    </ligand>
    <ligandPart>
        <name>Fe</name>
        <dbReference type="ChEBI" id="CHEBI:18248"/>
    </ligandPart>
</feature>
<keyword evidence="4 8" id="KW-0560">Oxidoreductase</keyword>
<accession>A0A813WCH6</accession>
<dbReference type="GO" id="GO:0005506">
    <property type="term" value="F:iron ion binding"/>
    <property type="evidence" value="ECO:0007669"/>
    <property type="project" value="InterPro"/>
</dbReference>
<evidence type="ECO:0000256" key="5">
    <source>
        <dbReference type="ARBA" id="ARBA00023004"/>
    </source>
</evidence>
<dbReference type="InterPro" id="IPR017972">
    <property type="entry name" value="Cyt_P450_CS"/>
</dbReference>
<keyword evidence="11" id="KW-1185">Reference proteome</keyword>
<evidence type="ECO:0000313" key="10">
    <source>
        <dbReference type="EMBL" id="CAF0851415.1"/>
    </source>
</evidence>
<evidence type="ECO:0000256" key="3">
    <source>
        <dbReference type="ARBA" id="ARBA00022723"/>
    </source>
</evidence>
<dbReference type="GO" id="GO:0004497">
    <property type="term" value="F:monooxygenase activity"/>
    <property type="evidence" value="ECO:0007669"/>
    <property type="project" value="UniProtKB-KW"/>
</dbReference>
<evidence type="ECO:0008006" key="12">
    <source>
        <dbReference type="Google" id="ProtNLM"/>
    </source>
</evidence>
<evidence type="ECO:0000313" key="11">
    <source>
        <dbReference type="Proteomes" id="UP000663828"/>
    </source>
</evidence>
<comment type="cofactor">
    <cofactor evidence="7">
        <name>heme</name>
        <dbReference type="ChEBI" id="CHEBI:30413"/>
    </cofactor>
</comment>
<comment type="caution">
    <text evidence="10">The sequence shown here is derived from an EMBL/GenBank/DDBJ whole genome shotgun (WGS) entry which is preliminary data.</text>
</comment>
<evidence type="ECO:0000256" key="8">
    <source>
        <dbReference type="RuleBase" id="RU000461"/>
    </source>
</evidence>
<dbReference type="AlphaFoldDB" id="A0A813WCH6"/>
<evidence type="ECO:0000256" key="1">
    <source>
        <dbReference type="ARBA" id="ARBA00010617"/>
    </source>
</evidence>
<evidence type="ECO:0000256" key="2">
    <source>
        <dbReference type="ARBA" id="ARBA00022617"/>
    </source>
</evidence>
<protein>
    <recommendedName>
        <fullName evidence="12">Cytochrome P450</fullName>
    </recommendedName>
</protein>
<dbReference type="SUPFAM" id="SSF48264">
    <property type="entry name" value="Cytochrome P450"/>
    <property type="match status" value="1"/>
</dbReference>
<keyword evidence="5 7" id="KW-0408">Iron</keyword>
<dbReference type="Proteomes" id="UP000663828">
    <property type="component" value="Unassembled WGS sequence"/>
</dbReference>
<reference evidence="10" key="1">
    <citation type="submission" date="2021-02" db="EMBL/GenBank/DDBJ databases">
        <authorList>
            <person name="Nowell W R."/>
        </authorList>
    </citation>
    <scope>NUCLEOTIDE SEQUENCE</scope>
</reference>
<dbReference type="InterPro" id="IPR036396">
    <property type="entry name" value="Cyt_P450_sf"/>
</dbReference>
<name>A0A813WCH6_ADIRI</name>
<keyword evidence="9" id="KW-1133">Transmembrane helix</keyword>
<comment type="similarity">
    <text evidence="1 8">Belongs to the cytochrome P450 family.</text>
</comment>
<feature type="transmembrane region" description="Helical" evidence="9">
    <location>
        <begin position="50"/>
        <end position="70"/>
    </location>
</feature>
<keyword evidence="2 7" id="KW-0349">Heme</keyword>
<dbReference type="GO" id="GO:0016705">
    <property type="term" value="F:oxidoreductase activity, acting on paired donors, with incorporation or reduction of molecular oxygen"/>
    <property type="evidence" value="ECO:0007669"/>
    <property type="project" value="InterPro"/>
</dbReference>
<dbReference type="InterPro" id="IPR002401">
    <property type="entry name" value="Cyt_P450_E_grp-I"/>
</dbReference>
<dbReference type="InterPro" id="IPR001128">
    <property type="entry name" value="Cyt_P450"/>
</dbReference>
<dbReference type="PANTHER" id="PTHR24289">
    <property type="entry name" value="STEROID 17-ALPHA-HYDROXYLASE/17,20 LYASE"/>
    <property type="match status" value="1"/>
</dbReference>
<dbReference type="Gene3D" id="1.10.630.10">
    <property type="entry name" value="Cytochrome P450"/>
    <property type="match status" value="1"/>
</dbReference>
<gene>
    <name evidence="10" type="ORF">XAT740_LOCUS5501</name>
</gene>
<proteinExistence type="inferred from homology"/>